<evidence type="ECO:0000313" key="3">
    <source>
        <dbReference type="EMBL" id="MFC5174293.1"/>
    </source>
</evidence>
<dbReference type="RefSeq" id="WP_234316712.1">
    <property type="nucleotide sequence ID" value="NZ_JBFADZ010000005.1"/>
</dbReference>
<sequence>MLGPALWSPLGGGLPTGEYRSSAEGRPSDLGMVIHAESTGQKTAVVDTVLTIAEKAGVAPAQVAVTWVRERTARSAATLVPIIGPRDLSQPDGCLGALSASSWPTSSTSASPMSARCRSAHPARGSQPPWTASREAPSTASLHGSCSWPDR</sequence>
<evidence type="ECO:0000259" key="2">
    <source>
        <dbReference type="Pfam" id="PF00248"/>
    </source>
</evidence>
<keyword evidence="4" id="KW-1185">Reference proteome</keyword>
<proteinExistence type="predicted"/>
<dbReference type="SUPFAM" id="SSF51430">
    <property type="entry name" value="NAD(P)-linked oxidoreductase"/>
    <property type="match status" value="1"/>
</dbReference>
<dbReference type="InterPro" id="IPR036812">
    <property type="entry name" value="NAD(P)_OxRdtase_dom_sf"/>
</dbReference>
<accession>A0ABW0BAM8</accession>
<protein>
    <submittedName>
        <fullName evidence="3">Aldo/keto reductase</fullName>
    </submittedName>
</protein>
<reference evidence="4" key="1">
    <citation type="journal article" date="2019" name="Int. J. Syst. Evol. Microbiol.">
        <title>The Global Catalogue of Microorganisms (GCM) 10K type strain sequencing project: providing services to taxonomists for standard genome sequencing and annotation.</title>
        <authorList>
            <consortium name="The Broad Institute Genomics Platform"/>
            <consortium name="The Broad Institute Genome Sequencing Center for Infectious Disease"/>
            <person name="Wu L."/>
            <person name="Ma J."/>
        </authorList>
    </citation>
    <scope>NUCLEOTIDE SEQUENCE [LARGE SCALE GENOMIC DNA]</scope>
    <source>
        <strain evidence="4">CGMCC 4.1721</strain>
    </source>
</reference>
<name>A0ABW0BAM8_9ACTN</name>
<dbReference type="Pfam" id="PF00248">
    <property type="entry name" value="Aldo_ket_red"/>
    <property type="match status" value="1"/>
</dbReference>
<gene>
    <name evidence="3" type="ORF">ACFPRK_27445</name>
</gene>
<evidence type="ECO:0000313" key="4">
    <source>
        <dbReference type="Proteomes" id="UP001596208"/>
    </source>
</evidence>
<comment type="caution">
    <text evidence="3">The sequence shown here is derived from an EMBL/GenBank/DDBJ whole genome shotgun (WGS) entry which is preliminary data.</text>
</comment>
<dbReference type="InterPro" id="IPR023210">
    <property type="entry name" value="NADP_OxRdtase_dom"/>
</dbReference>
<feature type="domain" description="NADP-dependent oxidoreductase" evidence="2">
    <location>
        <begin position="7"/>
        <end position="99"/>
    </location>
</feature>
<dbReference type="EMBL" id="JBHSKI010000015">
    <property type="protein sequence ID" value="MFC5174293.1"/>
    <property type="molecule type" value="Genomic_DNA"/>
</dbReference>
<dbReference type="Proteomes" id="UP001596208">
    <property type="component" value="Unassembled WGS sequence"/>
</dbReference>
<feature type="compositionally biased region" description="Low complexity" evidence="1">
    <location>
        <begin position="99"/>
        <end position="115"/>
    </location>
</feature>
<feature type="region of interest" description="Disordered" evidence="1">
    <location>
        <begin position="99"/>
        <end position="151"/>
    </location>
</feature>
<evidence type="ECO:0000256" key="1">
    <source>
        <dbReference type="SAM" id="MobiDB-lite"/>
    </source>
</evidence>
<organism evidence="3 4">
    <name type="scientific">Streptomyces mutomycini</name>
    <dbReference type="NCBI Taxonomy" id="284036"/>
    <lineage>
        <taxon>Bacteria</taxon>
        <taxon>Bacillati</taxon>
        <taxon>Actinomycetota</taxon>
        <taxon>Actinomycetes</taxon>
        <taxon>Kitasatosporales</taxon>
        <taxon>Streptomycetaceae</taxon>
        <taxon>Streptomyces</taxon>
    </lineage>
</organism>
<dbReference type="Gene3D" id="3.20.20.100">
    <property type="entry name" value="NADP-dependent oxidoreductase domain"/>
    <property type="match status" value="1"/>
</dbReference>